<accession>A0A6N7ZEF1</accession>
<dbReference type="RefSeq" id="WP_318657193.1">
    <property type="nucleotide sequence ID" value="NZ_WMKA01000003.1"/>
</dbReference>
<dbReference type="SUPFAM" id="SSF53822">
    <property type="entry name" value="Periplasmic binding protein-like I"/>
    <property type="match status" value="1"/>
</dbReference>
<keyword evidence="1" id="KW-0805">Transcription regulation</keyword>
<dbReference type="InterPro" id="IPR000843">
    <property type="entry name" value="HTH_LacI"/>
</dbReference>
<dbReference type="Pfam" id="PF13377">
    <property type="entry name" value="Peripla_BP_3"/>
    <property type="match status" value="1"/>
</dbReference>
<evidence type="ECO:0000259" key="4">
    <source>
        <dbReference type="PROSITE" id="PS50932"/>
    </source>
</evidence>
<dbReference type="PANTHER" id="PTHR30146">
    <property type="entry name" value="LACI-RELATED TRANSCRIPTIONAL REPRESSOR"/>
    <property type="match status" value="1"/>
</dbReference>
<dbReference type="EMBL" id="WMKA01000003">
    <property type="protein sequence ID" value="MTG87813.1"/>
    <property type="molecule type" value="Genomic_DNA"/>
</dbReference>
<dbReference type="Pfam" id="PF00356">
    <property type="entry name" value="LacI"/>
    <property type="match status" value="1"/>
</dbReference>
<proteinExistence type="predicted"/>
<keyword evidence="3" id="KW-0804">Transcription</keyword>
<dbReference type="Gene3D" id="3.40.50.2300">
    <property type="match status" value="2"/>
</dbReference>
<dbReference type="Gene3D" id="1.10.260.40">
    <property type="entry name" value="lambda repressor-like DNA-binding domains"/>
    <property type="match status" value="1"/>
</dbReference>
<dbReference type="SUPFAM" id="SSF47413">
    <property type="entry name" value="lambda repressor-like DNA-binding domains"/>
    <property type="match status" value="1"/>
</dbReference>
<dbReference type="PROSITE" id="PS50932">
    <property type="entry name" value="HTH_LACI_2"/>
    <property type="match status" value="1"/>
</dbReference>
<dbReference type="PANTHER" id="PTHR30146:SF153">
    <property type="entry name" value="LACTOSE OPERON REPRESSOR"/>
    <property type="match status" value="1"/>
</dbReference>
<dbReference type="InterPro" id="IPR046335">
    <property type="entry name" value="LacI/GalR-like_sensor"/>
</dbReference>
<evidence type="ECO:0000256" key="1">
    <source>
        <dbReference type="ARBA" id="ARBA00023015"/>
    </source>
</evidence>
<comment type="caution">
    <text evidence="5">The sequence shown here is derived from an EMBL/GenBank/DDBJ whole genome shotgun (WGS) entry which is preliminary data.</text>
</comment>
<dbReference type="PROSITE" id="PS00356">
    <property type="entry name" value="HTH_LACI_1"/>
    <property type="match status" value="1"/>
</dbReference>
<evidence type="ECO:0000256" key="3">
    <source>
        <dbReference type="ARBA" id="ARBA00023163"/>
    </source>
</evidence>
<keyword evidence="2 5" id="KW-0238">DNA-binding</keyword>
<dbReference type="Proteomes" id="UP000440668">
    <property type="component" value="Unassembled WGS sequence"/>
</dbReference>
<dbReference type="AlphaFoldDB" id="A0A6N7ZEF1"/>
<dbReference type="InterPro" id="IPR010982">
    <property type="entry name" value="Lambda_DNA-bd_dom_sf"/>
</dbReference>
<dbReference type="SMART" id="SM00354">
    <property type="entry name" value="HTH_LACI"/>
    <property type="match status" value="1"/>
</dbReference>
<dbReference type="CDD" id="cd01392">
    <property type="entry name" value="HTH_LacI"/>
    <property type="match status" value="1"/>
</dbReference>
<evidence type="ECO:0000313" key="6">
    <source>
        <dbReference type="Proteomes" id="UP000440668"/>
    </source>
</evidence>
<evidence type="ECO:0000313" key="5">
    <source>
        <dbReference type="EMBL" id="MTG87813.1"/>
    </source>
</evidence>
<evidence type="ECO:0000256" key="2">
    <source>
        <dbReference type="ARBA" id="ARBA00023125"/>
    </source>
</evidence>
<reference evidence="5 6" key="1">
    <citation type="submission" date="2019-11" db="EMBL/GenBank/DDBJ databases">
        <title>Cellulosimicrobium composti sp. nov. isolated from a compost.</title>
        <authorList>
            <person name="Yang Y."/>
        </authorList>
    </citation>
    <scope>NUCLEOTIDE SEQUENCE [LARGE SCALE GENOMIC DNA]</scope>
    <source>
        <strain evidence="5 6">BIT-GX5</strain>
    </source>
</reference>
<dbReference type="GO" id="GO:0000976">
    <property type="term" value="F:transcription cis-regulatory region binding"/>
    <property type="evidence" value="ECO:0007669"/>
    <property type="project" value="TreeGrafter"/>
</dbReference>
<dbReference type="GO" id="GO:0003700">
    <property type="term" value="F:DNA-binding transcription factor activity"/>
    <property type="evidence" value="ECO:0007669"/>
    <property type="project" value="TreeGrafter"/>
</dbReference>
<feature type="domain" description="HTH lacI-type" evidence="4">
    <location>
        <begin position="4"/>
        <end position="60"/>
    </location>
</feature>
<dbReference type="CDD" id="cd06267">
    <property type="entry name" value="PBP1_LacI_sugar_binding-like"/>
    <property type="match status" value="1"/>
</dbReference>
<name>A0A6N7ZEF1_9MICO</name>
<dbReference type="InterPro" id="IPR028082">
    <property type="entry name" value="Peripla_BP_I"/>
</dbReference>
<gene>
    <name evidence="5" type="ORF">GJV82_02420</name>
</gene>
<organism evidence="5 6">
    <name type="scientific">Cellulosimicrobium composti</name>
    <dbReference type="NCBI Taxonomy" id="2672572"/>
    <lineage>
        <taxon>Bacteria</taxon>
        <taxon>Bacillati</taxon>
        <taxon>Actinomycetota</taxon>
        <taxon>Actinomycetes</taxon>
        <taxon>Micrococcales</taxon>
        <taxon>Promicromonosporaceae</taxon>
        <taxon>Cellulosimicrobium</taxon>
    </lineage>
</organism>
<protein>
    <submittedName>
        <fullName evidence="5">LacI family DNA-binding transcriptional regulator</fullName>
    </submittedName>
</protein>
<sequence length="350" mass="36142">MPGPTLSEVARDAGVSLATASRAINGSANRTVRPDLRERVLASARRLGYSPDPSAQAMARGRTTSVGLVVHDIADPYFSSLAAGVADAADRDGLIVTLTSTRHSPERERAFVELMDRQRARAVVLGGGRLADDADGALRRALESYRSSGGGVSLVGQPLGDLPAVQIANAEGAADLARALHGLGYRSFGVFAGPAGHRTAVDRARGFTEALAALGSPVEPEAIVECAFTRDGGHRGMGELLARVGPGAGGAHDDAPRAVFAVNDVMAVGAMAAARDAGLRVPEDVAVAGFDDIVTLRDVTPALTTVRIPLTEVGERALALALAPYEEDAPPQRVEVRGTVVLRESTPAPG</sequence>